<sequence length="129" mass="15149">IESFKYRNRNISIWDLGGNQQSRVIWRQHWYNSDAIIFVIDASQLNHEYIIENCEEILSLSAENDLKQIPISVFANKTDQPTCMNIFQLIQNYNLNPTTERTVRIFSGSVKNNVGIQQLFQWVKEQAKQ</sequence>
<evidence type="ECO:0000256" key="1">
    <source>
        <dbReference type="ARBA" id="ARBA00022741"/>
    </source>
</evidence>
<proteinExistence type="predicted"/>
<gene>
    <name evidence="4" type="ORF">TPC1_11675</name>
</gene>
<dbReference type="Pfam" id="PF00025">
    <property type="entry name" value="Arf"/>
    <property type="match status" value="1"/>
</dbReference>
<dbReference type="PANTHER" id="PTHR11711">
    <property type="entry name" value="ADP RIBOSYLATION FACTOR-RELATED"/>
    <property type="match status" value="1"/>
</dbReference>
<protein>
    <submittedName>
        <fullName evidence="4">ADP-ribosylation factor</fullName>
    </submittedName>
</protein>
<dbReference type="AlphaFoldDB" id="A0A146KF59"/>
<organism evidence="4">
    <name type="scientific">Trepomonas sp. PC1</name>
    <dbReference type="NCBI Taxonomy" id="1076344"/>
    <lineage>
        <taxon>Eukaryota</taxon>
        <taxon>Metamonada</taxon>
        <taxon>Diplomonadida</taxon>
        <taxon>Hexamitidae</taxon>
        <taxon>Hexamitinae</taxon>
        <taxon>Trepomonas</taxon>
    </lineage>
</organism>
<dbReference type="SUPFAM" id="SSF52540">
    <property type="entry name" value="P-loop containing nucleoside triphosphate hydrolases"/>
    <property type="match status" value="1"/>
</dbReference>
<dbReference type="GO" id="GO:0005525">
    <property type="term" value="F:GTP binding"/>
    <property type="evidence" value="ECO:0007669"/>
    <property type="project" value="UniProtKB-KW"/>
</dbReference>
<reference evidence="4" key="1">
    <citation type="submission" date="2015-07" db="EMBL/GenBank/DDBJ databases">
        <title>Adaptation to a free-living lifestyle via gene acquisitions in the diplomonad Trepomonas sp. PC1.</title>
        <authorList>
            <person name="Xu F."/>
            <person name="Jerlstrom-Hultqvist J."/>
            <person name="Kolisko M."/>
            <person name="Simpson A.G.B."/>
            <person name="Roger A.J."/>
            <person name="Svard S.G."/>
            <person name="Andersson J.O."/>
        </authorList>
    </citation>
    <scope>NUCLEOTIDE SEQUENCE</scope>
    <source>
        <strain evidence="4">PC1</strain>
    </source>
</reference>
<feature type="non-terminal residue" evidence="4">
    <location>
        <position position="1"/>
    </location>
</feature>
<feature type="binding site" evidence="3">
    <location>
        <position position="18"/>
    </location>
    <ligand>
        <name>GTP</name>
        <dbReference type="ChEBI" id="CHEBI:37565"/>
    </ligand>
</feature>
<evidence type="ECO:0000256" key="3">
    <source>
        <dbReference type="PIRSR" id="PIRSR606689-1"/>
    </source>
</evidence>
<dbReference type="GO" id="GO:0003924">
    <property type="term" value="F:GTPase activity"/>
    <property type="evidence" value="ECO:0007669"/>
    <property type="project" value="InterPro"/>
</dbReference>
<dbReference type="InterPro" id="IPR024156">
    <property type="entry name" value="Small_GTPase_ARF"/>
</dbReference>
<feature type="non-terminal residue" evidence="4">
    <location>
        <position position="129"/>
    </location>
</feature>
<name>A0A146KF59_9EUKA</name>
<feature type="binding site" evidence="3">
    <location>
        <begin position="76"/>
        <end position="79"/>
    </location>
    <ligand>
        <name>GTP</name>
        <dbReference type="ChEBI" id="CHEBI:37565"/>
    </ligand>
</feature>
<dbReference type="EMBL" id="GDID01001244">
    <property type="protein sequence ID" value="JAP95362.1"/>
    <property type="molecule type" value="Transcribed_RNA"/>
</dbReference>
<dbReference type="InterPro" id="IPR027417">
    <property type="entry name" value="P-loop_NTPase"/>
</dbReference>
<accession>A0A146KF59</accession>
<evidence type="ECO:0000256" key="2">
    <source>
        <dbReference type="ARBA" id="ARBA00023134"/>
    </source>
</evidence>
<dbReference type="InterPro" id="IPR006689">
    <property type="entry name" value="Small_GTPase_ARF/SAR"/>
</dbReference>
<keyword evidence="1 3" id="KW-0547">Nucleotide-binding</keyword>
<keyword evidence="2 3" id="KW-0342">GTP-binding</keyword>
<dbReference type="Gene3D" id="3.40.50.300">
    <property type="entry name" value="P-loop containing nucleotide triphosphate hydrolases"/>
    <property type="match status" value="1"/>
</dbReference>
<evidence type="ECO:0000313" key="4">
    <source>
        <dbReference type="EMBL" id="JAP95362.1"/>
    </source>
</evidence>